<protein>
    <recommendedName>
        <fullName evidence="4">Inosine/uridine-preferring nucleoside hydrolase domain-containing protein</fullName>
    </recommendedName>
</protein>
<dbReference type="InterPro" id="IPR036452">
    <property type="entry name" value="Ribo_hydro-like"/>
</dbReference>
<dbReference type="PANTHER" id="PTHR12304">
    <property type="entry name" value="INOSINE-URIDINE PREFERRING NUCLEOSIDE HYDROLASE"/>
    <property type="match status" value="1"/>
</dbReference>
<dbReference type="PANTHER" id="PTHR12304:SF4">
    <property type="entry name" value="URIDINE NUCLEOSIDASE"/>
    <property type="match status" value="1"/>
</dbReference>
<feature type="compositionally biased region" description="Basic and acidic residues" evidence="3">
    <location>
        <begin position="104"/>
        <end position="113"/>
    </location>
</feature>
<comment type="caution">
    <text evidence="5">The sequence shown here is derived from an EMBL/GenBank/DDBJ whole genome shotgun (WGS) entry which is preliminary data.</text>
</comment>
<evidence type="ECO:0000256" key="3">
    <source>
        <dbReference type="SAM" id="MobiDB-lite"/>
    </source>
</evidence>
<dbReference type="Gene3D" id="3.90.245.10">
    <property type="entry name" value="Ribonucleoside hydrolase-like"/>
    <property type="match status" value="1"/>
</dbReference>
<dbReference type="InterPro" id="IPR001910">
    <property type="entry name" value="Inosine/uridine_hydrolase_dom"/>
</dbReference>
<sequence>MNMSRLIIDCDPGNGVPGANVDDAIALSYAAKCPELDLVSIWTVFGNTCSDQGWSSARRLLESLQESTIMVRRGADEPSCGGREHWIRNRRQAANDPQAPGQWRRNDPTRPKDASTGSTPATALAPAPPISSAHDLAQDLLATDKPTTVAAIGPLTNLSAVISKEPEAARRIGRIYVMGGALGFGDLVDTNFAVDPQAARTVLESGIPLTLVPLDVTRTTHLSQERWELLLGRADRTEAPWASDIDAWLAPWLHYSRRTRPVDGMWLHDLVAVAAASQPSLVRSETAEIAIAPNGKLHRADDSTLPAGSSQAVSVDLVTAVDNEALIDSWARVVLRE</sequence>
<proteinExistence type="predicted"/>
<gene>
    <name evidence="5" type="ORF">CRD59_06415</name>
</gene>
<feature type="compositionally biased region" description="Low complexity" evidence="3">
    <location>
        <begin position="114"/>
        <end position="128"/>
    </location>
</feature>
<reference evidence="5 6" key="1">
    <citation type="submission" date="2017-10" db="EMBL/GenBank/DDBJ databases">
        <title>Bifidobacterium xylocopum sp. nov. and Bifidobacterium aemilianum sp. nov., from the carpenter bee (Xylocopa violacea) digestive tract.</title>
        <authorList>
            <person name="Alberoni D."/>
            <person name="Baffoni L."/>
            <person name="Di Gioia D."/>
            <person name="Gaggia F."/>
            <person name="Biavati B."/>
        </authorList>
    </citation>
    <scope>NUCLEOTIDE SEQUENCE [LARGE SCALE GENOMIC DNA]</scope>
    <source>
        <strain evidence="5 6">XV2</strain>
    </source>
</reference>
<feature type="region of interest" description="Disordered" evidence="3">
    <location>
        <begin position="91"/>
        <end position="128"/>
    </location>
</feature>
<dbReference type="GO" id="GO:0005829">
    <property type="term" value="C:cytosol"/>
    <property type="evidence" value="ECO:0007669"/>
    <property type="project" value="TreeGrafter"/>
</dbReference>
<keyword evidence="1" id="KW-0378">Hydrolase</keyword>
<evidence type="ECO:0000313" key="6">
    <source>
        <dbReference type="Proteomes" id="UP000252345"/>
    </source>
</evidence>
<dbReference type="AlphaFoldDB" id="A0A366KB54"/>
<organism evidence="5 6">
    <name type="scientific">Bifidobacterium xylocopae</name>
    <dbReference type="NCBI Taxonomy" id="2493119"/>
    <lineage>
        <taxon>Bacteria</taxon>
        <taxon>Bacillati</taxon>
        <taxon>Actinomycetota</taxon>
        <taxon>Actinomycetes</taxon>
        <taxon>Bifidobacteriales</taxon>
        <taxon>Bifidobacteriaceae</taxon>
        <taxon>Bifidobacterium</taxon>
    </lineage>
</organism>
<feature type="domain" description="Inosine/uridine-preferring nucleoside hydrolase" evidence="4">
    <location>
        <begin position="6"/>
        <end position="327"/>
    </location>
</feature>
<dbReference type="InterPro" id="IPR023186">
    <property type="entry name" value="IUNH"/>
</dbReference>
<dbReference type="Proteomes" id="UP000252345">
    <property type="component" value="Unassembled WGS sequence"/>
</dbReference>
<keyword evidence="2" id="KW-0326">Glycosidase</keyword>
<name>A0A366KB54_9BIFI</name>
<keyword evidence="6" id="KW-1185">Reference proteome</keyword>
<evidence type="ECO:0000259" key="4">
    <source>
        <dbReference type="Pfam" id="PF01156"/>
    </source>
</evidence>
<evidence type="ECO:0000256" key="2">
    <source>
        <dbReference type="ARBA" id="ARBA00023295"/>
    </source>
</evidence>
<dbReference type="Pfam" id="PF01156">
    <property type="entry name" value="IU_nuc_hydro"/>
    <property type="match status" value="1"/>
</dbReference>
<dbReference type="GO" id="GO:0006152">
    <property type="term" value="P:purine nucleoside catabolic process"/>
    <property type="evidence" value="ECO:0007669"/>
    <property type="project" value="TreeGrafter"/>
</dbReference>
<dbReference type="EMBL" id="PDCH01000015">
    <property type="protein sequence ID" value="RBP98924.1"/>
    <property type="molecule type" value="Genomic_DNA"/>
</dbReference>
<accession>A0A366KB54</accession>
<dbReference type="SUPFAM" id="SSF53590">
    <property type="entry name" value="Nucleoside hydrolase"/>
    <property type="match status" value="1"/>
</dbReference>
<dbReference type="GO" id="GO:0008477">
    <property type="term" value="F:purine nucleosidase activity"/>
    <property type="evidence" value="ECO:0007669"/>
    <property type="project" value="TreeGrafter"/>
</dbReference>
<evidence type="ECO:0000256" key="1">
    <source>
        <dbReference type="ARBA" id="ARBA00022801"/>
    </source>
</evidence>
<evidence type="ECO:0000313" key="5">
    <source>
        <dbReference type="EMBL" id="RBP98924.1"/>
    </source>
</evidence>